<organism evidence="1 2">
    <name type="scientific">Citrifermentans bremense</name>
    <dbReference type="NCBI Taxonomy" id="60035"/>
    <lineage>
        <taxon>Bacteria</taxon>
        <taxon>Pseudomonadati</taxon>
        <taxon>Thermodesulfobacteriota</taxon>
        <taxon>Desulfuromonadia</taxon>
        <taxon>Geobacterales</taxon>
        <taxon>Geobacteraceae</taxon>
        <taxon>Citrifermentans</taxon>
    </lineage>
</organism>
<dbReference type="EMBL" id="AP023213">
    <property type="protein sequence ID" value="BCO11172.1"/>
    <property type="molecule type" value="Genomic_DNA"/>
</dbReference>
<reference evidence="1 2" key="1">
    <citation type="submission" date="2020-06" db="EMBL/GenBank/DDBJ databases">
        <title>Interaction of electrochemicaly active bacteria, Geobacter bremensis R4 on different carbon anode.</title>
        <authorList>
            <person name="Meng L."/>
            <person name="Yoshida N."/>
        </authorList>
    </citation>
    <scope>NUCLEOTIDE SEQUENCE [LARGE SCALE GENOMIC DNA]</scope>
    <source>
        <strain evidence="1 2">R4</strain>
    </source>
</reference>
<evidence type="ECO:0000313" key="1">
    <source>
        <dbReference type="EMBL" id="BCO11172.1"/>
    </source>
</evidence>
<evidence type="ECO:0000313" key="2">
    <source>
        <dbReference type="Proteomes" id="UP000515472"/>
    </source>
</evidence>
<sequence>MQKRYIFFKCFIFELEYVIFLLDVNQNCHFVCETAHFF</sequence>
<protein>
    <submittedName>
        <fullName evidence="1">Uncharacterized protein</fullName>
    </submittedName>
</protein>
<name>A0A7R7FRU4_9BACT</name>
<keyword evidence="2" id="KW-1185">Reference proteome</keyword>
<accession>A0A7R7FRU4</accession>
<gene>
    <name evidence="1" type="ORF">GEOBRER4_n0439</name>
</gene>
<dbReference type="AlphaFoldDB" id="A0A7R7FRU4"/>
<proteinExistence type="predicted"/>
<dbReference type="Proteomes" id="UP000515472">
    <property type="component" value="Chromosome"/>
</dbReference>